<feature type="domain" description="Ribosomal protein eL8/eL30/eS12/Gadd45" evidence="4">
    <location>
        <begin position="3"/>
        <end position="95"/>
    </location>
</feature>
<reference evidence="5 6" key="1">
    <citation type="journal article" date="2009" name="Genome Biol.">
        <title>Community-wide analysis of microbial genome sequence signatures.</title>
        <authorList>
            <person name="Dick G.J."/>
            <person name="Andersson A.F."/>
            <person name="Baker B.J."/>
            <person name="Simmons S.L."/>
            <person name="Thomas B.C."/>
            <person name="Yelton A.P."/>
            <person name="Banfield J.F."/>
        </authorList>
    </citation>
    <scope>NUCLEOTIDE SEQUENCE [LARGE SCALE GENOMIC DNA]</scope>
    <source>
        <strain evidence="5">ARMAN-2</strain>
    </source>
</reference>
<keyword evidence="2 5" id="KW-0689">Ribosomal protein</keyword>
<dbReference type="Proteomes" id="UP000332487">
    <property type="component" value="Unassembled WGS sequence"/>
</dbReference>
<comment type="similarity">
    <text evidence="1">Belongs to the eukaryotic ribosomal protein eL30 family.</text>
</comment>
<dbReference type="SUPFAM" id="SSF55315">
    <property type="entry name" value="L30e-like"/>
    <property type="match status" value="1"/>
</dbReference>
<dbReference type="AlphaFoldDB" id="C7DI41"/>
<dbReference type="GO" id="GO:0005840">
    <property type="term" value="C:ribosome"/>
    <property type="evidence" value="ECO:0007669"/>
    <property type="project" value="UniProtKB-KW"/>
</dbReference>
<evidence type="ECO:0000256" key="3">
    <source>
        <dbReference type="ARBA" id="ARBA00023274"/>
    </source>
</evidence>
<gene>
    <name evidence="5" type="ORF">UNLARM2_0733</name>
</gene>
<evidence type="ECO:0000313" key="6">
    <source>
        <dbReference type="Proteomes" id="UP000332487"/>
    </source>
</evidence>
<sequence>MADLNSDIRLAVDSGKTAIGANEVIRALKTDKAKLVIVAATSSDSSKMDINHLAKLGGVKVITFTGNPIELGAVCGKPYSVSTLAIIEAGNSNILNI</sequence>
<keyword evidence="3" id="KW-0687">Ribonucleoprotein</keyword>
<dbReference type="InterPro" id="IPR039109">
    <property type="entry name" value="Ribosomal_eL30-like"/>
</dbReference>
<protein>
    <submittedName>
        <fullName evidence="5">Ribosomal protein L7Ae/L30e/S12e/Gadd45</fullName>
    </submittedName>
</protein>
<dbReference type="PROSITE" id="PS00993">
    <property type="entry name" value="RIBOSOMAL_L30E_2"/>
    <property type="match status" value="1"/>
</dbReference>
<evidence type="ECO:0000259" key="4">
    <source>
        <dbReference type="Pfam" id="PF01248"/>
    </source>
</evidence>
<dbReference type="PANTHER" id="PTHR11449">
    <property type="entry name" value="RIBOSOMAL PROTEIN L30"/>
    <property type="match status" value="1"/>
</dbReference>
<dbReference type="Pfam" id="PF01248">
    <property type="entry name" value="Ribosomal_L7Ae"/>
    <property type="match status" value="1"/>
</dbReference>
<accession>C7DI41</accession>
<proteinExistence type="inferred from homology"/>
<dbReference type="InterPro" id="IPR004038">
    <property type="entry name" value="Ribosomal_eL8/eL30/eS12/Gad45"/>
</dbReference>
<evidence type="ECO:0000256" key="2">
    <source>
        <dbReference type="ARBA" id="ARBA00022980"/>
    </source>
</evidence>
<dbReference type="Gene3D" id="3.30.1330.30">
    <property type="match status" value="1"/>
</dbReference>
<dbReference type="GO" id="GO:0003723">
    <property type="term" value="F:RNA binding"/>
    <property type="evidence" value="ECO:0007669"/>
    <property type="project" value="InterPro"/>
</dbReference>
<dbReference type="GO" id="GO:1990904">
    <property type="term" value="C:ribonucleoprotein complex"/>
    <property type="evidence" value="ECO:0007669"/>
    <property type="project" value="UniProtKB-KW"/>
</dbReference>
<organism evidence="5 6">
    <name type="scientific">Candidatus Micrarchaeum acidiphilum ARMAN-2</name>
    <dbReference type="NCBI Taxonomy" id="425595"/>
    <lineage>
        <taxon>Archaea</taxon>
        <taxon>Candidatus Micrarchaeota</taxon>
        <taxon>Candidatus Micrarchaeia</taxon>
        <taxon>Candidatus Micrarchaeales</taxon>
        <taxon>Candidatus Micrarchaeaceae</taxon>
        <taxon>Candidatus Micrarchaeum</taxon>
    </lineage>
</organism>
<reference evidence="5 6" key="2">
    <citation type="journal article" date="2010" name="Proc. Natl. Acad. Sci. U.S.A.">
        <title>Enigmatic, ultrasmall, uncultivated Archaea.</title>
        <authorList>
            <person name="Baker B.J."/>
            <person name="Comolli L.R."/>
            <person name="Dick G.J."/>
            <person name="Hauser L.J."/>
            <person name="Hyatt D."/>
            <person name="Dill B.D."/>
            <person name="Land M.L."/>
            <person name="Verberkmoes N.C."/>
            <person name="Hettich R.L."/>
            <person name="Banfield J.F."/>
        </authorList>
    </citation>
    <scope>NUCLEOTIDE SEQUENCE [LARGE SCALE GENOMIC DNA]</scope>
    <source>
        <strain evidence="5">ARMAN-2</strain>
    </source>
</reference>
<name>C7DI41_MICA2</name>
<dbReference type="InterPro" id="IPR022991">
    <property type="entry name" value="Ribosomal_eL30_CS"/>
</dbReference>
<evidence type="ECO:0000313" key="5">
    <source>
        <dbReference type="EMBL" id="EET89615.1"/>
    </source>
</evidence>
<evidence type="ECO:0000256" key="1">
    <source>
        <dbReference type="ARBA" id="ARBA00007326"/>
    </source>
</evidence>
<dbReference type="NCBIfam" id="NF002172">
    <property type="entry name" value="PRK01018.1"/>
    <property type="match status" value="1"/>
</dbReference>
<dbReference type="EMBL" id="GG697241">
    <property type="protein sequence ID" value="EET89615.1"/>
    <property type="molecule type" value="Genomic_DNA"/>
</dbReference>
<dbReference type="InterPro" id="IPR029064">
    <property type="entry name" value="Ribosomal_eL30-like_sf"/>
</dbReference>
<keyword evidence="6" id="KW-1185">Reference proteome</keyword>